<protein>
    <submittedName>
        <fullName evidence="7">Sigma-70 family RNA polymerase sigma factor</fullName>
    </submittedName>
</protein>
<proteinExistence type="inferred from homology"/>
<dbReference type="Gene3D" id="1.10.1740.10">
    <property type="match status" value="1"/>
</dbReference>
<dbReference type="SUPFAM" id="SSF88659">
    <property type="entry name" value="Sigma3 and sigma4 domains of RNA polymerase sigma factors"/>
    <property type="match status" value="1"/>
</dbReference>
<dbReference type="Gene3D" id="1.10.10.10">
    <property type="entry name" value="Winged helix-like DNA-binding domain superfamily/Winged helix DNA-binding domain"/>
    <property type="match status" value="1"/>
</dbReference>
<sequence length="188" mass="21323">MTEAGGAEISPQTAWMIAVRDRRDRAAFARLFDYYAPRLKSVTLRSGTPAAEAEDIVQDVMLAVWHKASQYDPARADVSGWIYRIARNRQIDLARRKARPEPEDLMLDASHAPEADQIVAMAQEAGELRRALGQLAPEQKRLIEKAYLGDMSHVEIREDTGLPLGTIKSRIRLGLERLRYELKELRKT</sequence>
<comment type="caution">
    <text evidence="7">The sequence shown here is derived from an EMBL/GenBank/DDBJ whole genome shotgun (WGS) entry which is preliminary data.</text>
</comment>
<evidence type="ECO:0000313" key="8">
    <source>
        <dbReference type="Proteomes" id="UP001652542"/>
    </source>
</evidence>
<dbReference type="Pfam" id="PF08281">
    <property type="entry name" value="Sigma70_r4_2"/>
    <property type="match status" value="1"/>
</dbReference>
<evidence type="ECO:0000259" key="6">
    <source>
        <dbReference type="Pfam" id="PF08281"/>
    </source>
</evidence>
<dbReference type="InterPro" id="IPR036388">
    <property type="entry name" value="WH-like_DNA-bd_sf"/>
</dbReference>
<evidence type="ECO:0000256" key="4">
    <source>
        <dbReference type="ARBA" id="ARBA00023163"/>
    </source>
</evidence>
<dbReference type="InterPro" id="IPR014284">
    <property type="entry name" value="RNA_pol_sigma-70_dom"/>
</dbReference>
<dbReference type="Pfam" id="PF04542">
    <property type="entry name" value="Sigma70_r2"/>
    <property type="match status" value="1"/>
</dbReference>
<dbReference type="EMBL" id="JAOWKY010000005">
    <property type="protein sequence ID" value="MCV2870265.1"/>
    <property type="molecule type" value="Genomic_DNA"/>
</dbReference>
<keyword evidence="2" id="KW-0805">Transcription regulation</keyword>
<evidence type="ECO:0000256" key="2">
    <source>
        <dbReference type="ARBA" id="ARBA00023015"/>
    </source>
</evidence>
<keyword evidence="4" id="KW-0804">Transcription</keyword>
<evidence type="ECO:0000313" key="7">
    <source>
        <dbReference type="EMBL" id="MCV2870265.1"/>
    </source>
</evidence>
<organism evidence="7 8">
    <name type="scientific">Albidovulum marisflavi</name>
    <dbReference type="NCBI Taxonomy" id="2984159"/>
    <lineage>
        <taxon>Bacteria</taxon>
        <taxon>Pseudomonadati</taxon>
        <taxon>Pseudomonadota</taxon>
        <taxon>Alphaproteobacteria</taxon>
        <taxon>Rhodobacterales</taxon>
        <taxon>Paracoccaceae</taxon>
        <taxon>Albidovulum</taxon>
    </lineage>
</organism>
<feature type="domain" description="RNA polymerase sigma factor 70 region 4 type 2" evidence="6">
    <location>
        <begin position="127"/>
        <end position="178"/>
    </location>
</feature>
<reference evidence="7 8" key="1">
    <citation type="submission" date="2022-10" db="EMBL/GenBank/DDBJ databases">
        <title>Defluviimonas sp. nov., isolated from ocean surface water.</title>
        <authorList>
            <person name="He W."/>
            <person name="Wang L."/>
            <person name="Zhang D.-F."/>
        </authorList>
    </citation>
    <scope>NUCLEOTIDE SEQUENCE [LARGE SCALE GENOMIC DNA]</scope>
    <source>
        <strain evidence="7 8">WL0002</strain>
    </source>
</reference>
<evidence type="ECO:0000256" key="3">
    <source>
        <dbReference type="ARBA" id="ARBA00023082"/>
    </source>
</evidence>
<dbReference type="InterPro" id="IPR039425">
    <property type="entry name" value="RNA_pol_sigma-70-like"/>
</dbReference>
<evidence type="ECO:0000259" key="5">
    <source>
        <dbReference type="Pfam" id="PF04542"/>
    </source>
</evidence>
<dbReference type="InterPro" id="IPR007627">
    <property type="entry name" value="RNA_pol_sigma70_r2"/>
</dbReference>
<keyword evidence="8" id="KW-1185">Reference proteome</keyword>
<keyword evidence="3" id="KW-0731">Sigma factor</keyword>
<name>A0ABT2ZGU7_9RHOB</name>
<dbReference type="InterPro" id="IPR013325">
    <property type="entry name" value="RNA_pol_sigma_r2"/>
</dbReference>
<dbReference type="PANTHER" id="PTHR43133:SF62">
    <property type="entry name" value="RNA POLYMERASE SIGMA FACTOR SIGZ"/>
    <property type="match status" value="1"/>
</dbReference>
<gene>
    <name evidence="7" type="ORF">OEW28_16700</name>
</gene>
<dbReference type="Proteomes" id="UP001652542">
    <property type="component" value="Unassembled WGS sequence"/>
</dbReference>
<feature type="domain" description="RNA polymerase sigma-70 region 2" evidence="5">
    <location>
        <begin position="31"/>
        <end position="99"/>
    </location>
</feature>
<evidence type="ECO:0000256" key="1">
    <source>
        <dbReference type="ARBA" id="ARBA00010641"/>
    </source>
</evidence>
<comment type="similarity">
    <text evidence="1">Belongs to the sigma-70 factor family. ECF subfamily.</text>
</comment>
<dbReference type="PANTHER" id="PTHR43133">
    <property type="entry name" value="RNA POLYMERASE ECF-TYPE SIGMA FACTO"/>
    <property type="match status" value="1"/>
</dbReference>
<dbReference type="NCBIfam" id="TIGR02937">
    <property type="entry name" value="sigma70-ECF"/>
    <property type="match status" value="1"/>
</dbReference>
<dbReference type="InterPro" id="IPR013324">
    <property type="entry name" value="RNA_pol_sigma_r3/r4-like"/>
</dbReference>
<dbReference type="InterPro" id="IPR013249">
    <property type="entry name" value="RNA_pol_sigma70_r4_t2"/>
</dbReference>
<dbReference type="SUPFAM" id="SSF88946">
    <property type="entry name" value="Sigma2 domain of RNA polymerase sigma factors"/>
    <property type="match status" value="1"/>
</dbReference>
<accession>A0ABT2ZGU7</accession>